<evidence type="ECO:0000313" key="4">
    <source>
        <dbReference type="EMBL" id="THV04729.1"/>
    </source>
</evidence>
<dbReference type="GO" id="GO:0034040">
    <property type="term" value="F:ATPase-coupled lipid transmembrane transporter activity"/>
    <property type="evidence" value="ECO:0007669"/>
    <property type="project" value="TreeGrafter"/>
</dbReference>
<dbReference type="OrthoDB" id="6500128at2759"/>
<sequence>MVPVQLAKEHPTSIHDSKDSGLETLKLGVYNLYLERQPFSFLEQLKKWQSIFAIILKVISEVYTLAPTLFLLHIFAKVSKGIEAVILLHYETRIVQTVEVGLLQGSINSRALFDAVMARLLCVVIVGAIYYPRERLENQLRVRVLHHFDEYLLTSRLSMDLSLIADNLSDEHLSAETAWSCAQRIMSMASELFGLISCLGFVIHIGHKSNYGALFSVCCVFGPLLRVVNRPSLNAKPRVIEATNTHFLRMRALRALSQNLFRSDVISGNIVQYIINEFRRSRVALGDTDTDHPENIARIHQKSWIEEMIYDIVDDFPTLFSAIFALAQPTSTVLSTLVSLHESASLLRRSFWNIYWEMSNLLSESSSMELLYEFGKKETKIKDGTISYPLSTSAPKGGSDEGMAIELRNVSFSYPGNNTKALDNVSLSIRPGQLVVVVGANGSGKSTFVKLISRLYDAESGSVLIDGEEIQRYKLQSLRQAIATLTQDHHLYPLSIHENIGLGFLEAVDNTEMIQEAARKGCATDVIDKLSNGLETVLDPQSIQYFYRVQEGEKSKLAEKLKSFEKSADVSGGERQRLVAARTFMRLNSGKVRLVGVDEPSSALDPKAELELFDNLRNSREAKTVIFVTHRFGHLTKHADVIFCMSKGRMTESGTHTELMELGGEYSKMYNIQAKAFETE</sequence>
<dbReference type="SMART" id="SM00382">
    <property type="entry name" value="AAA"/>
    <property type="match status" value="1"/>
</dbReference>
<evidence type="ECO:0000313" key="5">
    <source>
        <dbReference type="Proteomes" id="UP000297245"/>
    </source>
</evidence>
<dbReference type="InterPro" id="IPR003593">
    <property type="entry name" value="AAA+_ATPase"/>
</dbReference>
<keyword evidence="4" id="KW-0378">Hydrolase</keyword>
<keyword evidence="5" id="KW-1185">Reference proteome</keyword>
<dbReference type="AlphaFoldDB" id="A0A4S8MQ68"/>
<keyword evidence="1" id="KW-0547">Nucleotide-binding</keyword>
<gene>
    <name evidence="4" type="ORF">K435DRAFT_774279</name>
</gene>
<dbReference type="PROSITE" id="PS50893">
    <property type="entry name" value="ABC_TRANSPORTER_2"/>
    <property type="match status" value="1"/>
</dbReference>
<dbReference type="InterPro" id="IPR003439">
    <property type="entry name" value="ABC_transporter-like_ATP-bd"/>
</dbReference>
<dbReference type="EMBL" id="ML179053">
    <property type="protein sequence ID" value="THV04729.1"/>
    <property type="molecule type" value="Genomic_DNA"/>
</dbReference>
<reference evidence="4 5" key="1">
    <citation type="journal article" date="2019" name="Nat. Ecol. Evol.">
        <title>Megaphylogeny resolves global patterns of mushroom evolution.</title>
        <authorList>
            <person name="Varga T."/>
            <person name="Krizsan K."/>
            <person name="Foldi C."/>
            <person name="Dima B."/>
            <person name="Sanchez-Garcia M."/>
            <person name="Sanchez-Ramirez S."/>
            <person name="Szollosi G.J."/>
            <person name="Szarkandi J.G."/>
            <person name="Papp V."/>
            <person name="Albert L."/>
            <person name="Andreopoulos W."/>
            <person name="Angelini C."/>
            <person name="Antonin V."/>
            <person name="Barry K.W."/>
            <person name="Bougher N.L."/>
            <person name="Buchanan P."/>
            <person name="Buyck B."/>
            <person name="Bense V."/>
            <person name="Catcheside P."/>
            <person name="Chovatia M."/>
            <person name="Cooper J."/>
            <person name="Damon W."/>
            <person name="Desjardin D."/>
            <person name="Finy P."/>
            <person name="Geml J."/>
            <person name="Haridas S."/>
            <person name="Hughes K."/>
            <person name="Justo A."/>
            <person name="Karasinski D."/>
            <person name="Kautmanova I."/>
            <person name="Kiss B."/>
            <person name="Kocsube S."/>
            <person name="Kotiranta H."/>
            <person name="LaButti K.M."/>
            <person name="Lechner B.E."/>
            <person name="Liimatainen K."/>
            <person name="Lipzen A."/>
            <person name="Lukacs Z."/>
            <person name="Mihaltcheva S."/>
            <person name="Morgado L.N."/>
            <person name="Niskanen T."/>
            <person name="Noordeloos M.E."/>
            <person name="Ohm R.A."/>
            <person name="Ortiz-Santana B."/>
            <person name="Ovrebo C."/>
            <person name="Racz N."/>
            <person name="Riley R."/>
            <person name="Savchenko A."/>
            <person name="Shiryaev A."/>
            <person name="Soop K."/>
            <person name="Spirin V."/>
            <person name="Szebenyi C."/>
            <person name="Tomsovsky M."/>
            <person name="Tulloss R.E."/>
            <person name="Uehling J."/>
            <person name="Grigoriev I.V."/>
            <person name="Vagvolgyi C."/>
            <person name="Papp T."/>
            <person name="Martin F.M."/>
            <person name="Miettinen O."/>
            <person name="Hibbett D.S."/>
            <person name="Nagy L.G."/>
        </authorList>
    </citation>
    <scope>NUCLEOTIDE SEQUENCE [LARGE SCALE GENOMIC DNA]</scope>
    <source>
        <strain evidence="4 5">CBS 962.96</strain>
    </source>
</reference>
<feature type="domain" description="ABC transporter" evidence="3">
    <location>
        <begin position="405"/>
        <end position="672"/>
    </location>
</feature>
<dbReference type="InterPro" id="IPR027417">
    <property type="entry name" value="P-loop_NTPase"/>
</dbReference>
<dbReference type="Pfam" id="PF00005">
    <property type="entry name" value="ABC_tran"/>
    <property type="match status" value="1"/>
</dbReference>
<dbReference type="GO" id="GO:0016887">
    <property type="term" value="F:ATP hydrolysis activity"/>
    <property type="evidence" value="ECO:0007669"/>
    <property type="project" value="InterPro"/>
</dbReference>
<organism evidence="4 5">
    <name type="scientific">Dendrothele bispora (strain CBS 962.96)</name>
    <dbReference type="NCBI Taxonomy" id="1314807"/>
    <lineage>
        <taxon>Eukaryota</taxon>
        <taxon>Fungi</taxon>
        <taxon>Dikarya</taxon>
        <taxon>Basidiomycota</taxon>
        <taxon>Agaricomycotina</taxon>
        <taxon>Agaricomycetes</taxon>
        <taxon>Agaricomycetidae</taxon>
        <taxon>Agaricales</taxon>
        <taxon>Agaricales incertae sedis</taxon>
        <taxon>Dendrothele</taxon>
    </lineage>
</organism>
<dbReference type="GO" id="GO:0005524">
    <property type="term" value="F:ATP binding"/>
    <property type="evidence" value="ECO:0007669"/>
    <property type="project" value="UniProtKB-KW"/>
</dbReference>
<accession>A0A4S8MQ68</accession>
<protein>
    <submittedName>
        <fullName evidence="4">P-loop containing nucleoside triphosphate hydrolase protein</fullName>
    </submittedName>
</protein>
<keyword evidence="2" id="KW-0067">ATP-binding</keyword>
<dbReference type="InterPro" id="IPR039421">
    <property type="entry name" value="Type_1_exporter"/>
</dbReference>
<dbReference type="PANTHER" id="PTHR24221">
    <property type="entry name" value="ATP-BINDING CASSETTE SUB-FAMILY B"/>
    <property type="match status" value="1"/>
</dbReference>
<evidence type="ECO:0000256" key="1">
    <source>
        <dbReference type="ARBA" id="ARBA00022741"/>
    </source>
</evidence>
<dbReference type="Proteomes" id="UP000297245">
    <property type="component" value="Unassembled WGS sequence"/>
</dbReference>
<evidence type="ECO:0000259" key="3">
    <source>
        <dbReference type="PROSITE" id="PS50893"/>
    </source>
</evidence>
<name>A0A4S8MQ68_DENBC</name>
<dbReference type="PANTHER" id="PTHR24221:SF646">
    <property type="entry name" value="HAEMOLYSIN SECRETION ATP-BINDING PROTEIN"/>
    <property type="match status" value="1"/>
</dbReference>
<proteinExistence type="predicted"/>
<dbReference type="Gene3D" id="3.40.50.300">
    <property type="entry name" value="P-loop containing nucleotide triphosphate hydrolases"/>
    <property type="match status" value="1"/>
</dbReference>
<dbReference type="SUPFAM" id="SSF52540">
    <property type="entry name" value="P-loop containing nucleoside triphosphate hydrolases"/>
    <property type="match status" value="1"/>
</dbReference>
<evidence type="ECO:0000256" key="2">
    <source>
        <dbReference type="ARBA" id="ARBA00022840"/>
    </source>
</evidence>